<dbReference type="PANTHER" id="PTHR43861">
    <property type="entry name" value="TRANS-ACONITATE 2-METHYLTRANSFERASE-RELATED"/>
    <property type="match status" value="1"/>
</dbReference>
<reference evidence="3" key="1">
    <citation type="submission" date="2016-07" db="EMBL/GenBank/DDBJ databases">
        <authorList>
            <person name="Florea S."/>
            <person name="Webb J.S."/>
            <person name="Jaromczyk J."/>
            <person name="Schardl C.L."/>
        </authorList>
    </citation>
    <scope>NUCLEOTIDE SEQUENCE [LARGE SCALE GENOMIC DNA]</scope>
    <source>
        <strain evidence="3">Z6</strain>
    </source>
</reference>
<dbReference type="RefSeq" id="WP_068715193.1">
    <property type="nucleotide sequence ID" value="NZ_LWDV01000006.1"/>
</dbReference>
<evidence type="ECO:0000259" key="1">
    <source>
        <dbReference type="Pfam" id="PF08242"/>
    </source>
</evidence>
<evidence type="ECO:0000313" key="3">
    <source>
        <dbReference type="Proteomes" id="UP000093514"/>
    </source>
</evidence>
<feature type="domain" description="Methyltransferase type 12" evidence="1">
    <location>
        <begin position="38"/>
        <end position="127"/>
    </location>
</feature>
<dbReference type="InterPro" id="IPR013217">
    <property type="entry name" value="Methyltransf_12"/>
</dbReference>
<dbReference type="PANTHER" id="PTHR43861:SF1">
    <property type="entry name" value="TRANS-ACONITATE 2-METHYLTRANSFERASE"/>
    <property type="match status" value="1"/>
</dbReference>
<keyword evidence="3" id="KW-1185">Reference proteome</keyword>
<organism evidence="2 3">
    <name type="scientific">Orenia metallireducens</name>
    <dbReference type="NCBI Taxonomy" id="1413210"/>
    <lineage>
        <taxon>Bacteria</taxon>
        <taxon>Bacillati</taxon>
        <taxon>Bacillota</taxon>
        <taxon>Clostridia</taxon>
        <taxon>Halanaerobiales</taxon>
        <taxon>Halobacteroidaceae</taxon>
        <taxon>Orenia</taxon>
    </lineage>
</organism>
<dbReference type="Gene3D" id="3.40.50.150">
    <property type="entry name" value="Vaccinia Virus protein VP39"/>
    <property type="match status" value="1"/>
</dbReference>
<proteinExistence type="predicted"/>
<sequence>MELSPKIYHWLIRPKYLVNLYINNLISNNFNLHDKKVLDFGCGIGSSCSLFSPDKYLGIDLDSNRIKYAKELYPKYSFRSIKEKGLKDINQSFDYILIIAVLHHISSIDLEDILIELADLLNSNGKLLIIEPYYHLNSHFNNHFMSLFDNGQYIRTIDDYLKIFNRQNYKTKIIKKYKKLLFYNEIFFSAMIN</sequence>
<reference evidence="2 3" key="2">
    <citation type="submission" date="2016-08" db="EMBL/GenBank/DDBJ databases">
        <title>Orenia metallireducens sp. nov. strain Z6, a Novel Metal-reducing Firmicute from the Deep Subsurface.</title>
        <authorList>
            <person name="Maxim B.I."/>
            <person name="Kenneth K."/>
            <person name="Flynn T.M."/>
            <person name="Oloughlin E.J."/>
            <person name="Locke R.A."/>
            <person name="Weber J.R."/>
            <person name="Egan S.M."/>
            <person name="Mackie R.I."/>
            <person name="Cann I.K."/>
        </authorList>
    </citation>
    <scope>NUCLEOTIDE SEQUENCE [LARGE SCALE GENOMIC DNA]</scope>
    <source>
        <strain evidence="2 3">Z6</strain>
    </source>
</reference>
<dbReference type="EMBL" id="LWDV01000006">
    <property type="protein sequence ID" value="OCL28093.1"/>
    <property type="molecule type" value="Genomic_DNA"/>
</dbReference>
<name>A0A1C0ACL1_9FIRM</name>
<dbReference type="SUPFAM" id="SSF53335">
    <property type="entry name" value="S-adenosyl-L-methionine-dependent methyltransferases"/>
    <property type="match status" value="1"/>
</dbReference>
<dbReference type="InterPro" id="IPR029063">
    <property type="entry name" value="SAM-dependent_MTases_sf"/>
</dbReference>
<dbReference type="Pfam" id="PF08242">
    <property type="entry name" value="Methyltransf_12"/>
    <property type="match status" value="1"/>
</dbReference>
<gene>
    <name evidence="2" type="ORF">U472_02550</name>
</gene>
<protein>
    <recommendedName>
        <fullName evidence="1">Methyltransferase type 12 domain-containing protein</fullName>
    </recommendedName>
</protein>
<dbReference type="AlphaFoldDB" id="A0A1C0ACL1"/>
<comment type="caution">
    <text evidence="2">The sequence shown here is derived from an EMBL/GenBank/DDBJ whole genome shotgun (WGS) entry which is preliminary data.</text>
</comment>
<evidence type="ECO:0000313" key="2">
    <source>
        <dbReference type="EMBL" id="OCL28093.1"/>
    </source>
</evidence>
<accession>A0A1C0ACL1</accession>
<dbReference type="CDD" id="cd02440">
    <property type="entry name" value="AdoMet_MTases"/>
    <property type="match status" value="1"/>
</dbReference>
<dbReference type="Proteomes" id="UP000093514">
    <property type="component" value="Unassembled WGS sequence"/>
</dbReference>